<dbReference type="EMBL" id="BMAW01011481">
    <property type="protein sequence ID" value="GFT24047.1"/>
    <property type="molecule type" value="Genomic_DNA"/>
</dbReference>
<protein>
    <submittedName>
        <fullName evidence="2">Uncharacterized protein</fullName>
    </submittedName>
</protein>
<gene>
    <name evidence="2" type="ORF">NPIL_71281</name>
</gene>
<proteinExistence type="predicted"/>
<dbReference type="AlphaFoldDB" id="A0A8X6TLU5"/>
<feature type="region of interest" description="Disordered" evidence="1">
    <location>
        <begin position="26"/>
        <end position="58"/>
    </location>
</feature>
<evidence type="ECO:0000256" key="1">
    <source>
        <dbReference type="SAM" id="MobiDB-lite"/>
    </source>
</evidence>
<feature type="compositionally biased region" description="Basic and acidic residues" evidence="1">
    <location>
        <begin position="41"/>
        <end position="57"/>
    </location>
</feature>
<keyword evidence="3" id="KW-1185">Reference proteome</keyword>
<accession>A0A8X6TLU5</accession>
<evidence type="ECO:0000313" key="3">
    <source>
        <dbReference type="Proteomes" id="UP000887013"/>
    </source>
</evidence>
<dbReference type="Proteomes" id="UP000887013">
    <property type="component" value="Unassembled WGS sequence"/>
</dbReference>
<reference evidence="2" key="1">
    <citation type="submission" date="2020-08" db="EMBL/GenBank/DDBJ databases">
        <title>Multicomponent nature underlies the extraordinary mechanical properties of spider dragline silk.</title>
        <authorList>
            <person name="Kono N."/>
            <person name="Nakamura H."/>
            <person name="Mori M."/>
            <person name="Yoshida Y."/>
            <person name="Ohtoshi R."/>
            <person name="Malay A.D."/>
            <person name="Moran D.A.P."/>
            <person name="Tomita M."/>
            <person name="Numata K."/>
            <person name="Arakawa K."/>
        </authorList>
    </citation>
    <scope>NUCLEOTIDE SEQUENCE</scope>
</reference>
<organism evidence="2 3">
    <name type="scientific">Nephila pilipes</name>
    <name type="common">Giant wood spider</name>
    <name type="synonym">Nephila maculata</name>
    <dbReference type="NCBI Taxonomy" id="299642"/>
    <lineage>
        <taxon>Eukaryota</taxon>
        <taxon>Metazoa</taxon>
        <taxon>Ecdysozoa</taxon>
        <taxon>Arthropoda</taxon>
        <taxon>Chelicerata</taxon>
        <taxon>Arachnida</taxon>
        <taxon>Araneae</taxon>
        <taxon>Araneomorphae</taxon>
        <taxon>Entelegynae</taxon>
        <taxon>Araneoidea</taxon>
        <taxon>Nephilidae</taxon>
        <taxon>Nephila</taxon>
    </lineage>
</organism>
<comment type="caution">
    <text evidence="2">The sequence shown here is derived from an EMBL/GenBank/DDBJ whole genome shotgun (WGS) entry which is preliminary data.</text>
</comment>
<evidence type="ECO:0000313" key="2">
    <source>
        <dbReference type="EMBL" id="GFT24047.1"/>
    </source>
</evidence>
<name>A0A8X6TLU5_NEPPI</name>
<sequence length="147" mass="16969">MWITAISGSDATRSCDVTSARTGTMTRAAEGQVHERRKLKEKSYGKNREEKRQRSRPDGLCNARINGCVIWGTGKKRDWKKASFYKKIHFNRGLRLFTVCDCLTISFLSVRCSKRDLCLSKSDRSENVNFPMVEWRKIIFFCSTRGC</sequence>